<dbReference type="EMBL" id="CAKOGL010000028">
    <property type="protein sequence ID" value="CAH2105553.1"/>
    <property type="molecule type" value="Genomic_DNA"/>
</dbReference>
<accession>A0AAU9V2L3</accession>
<evidence type="ECO:0000313" key="1">
    <source>
        <dbReference type="EMBL" id="CAH2105553.1"/>
    </source>
</evidence>
<organism evidence="1 2">
    <name type="scientific">Euphydryas editha</name>
    <name type="common">Edith's checkerspot</name>
    <dbReference type="NCBI Taxonomy" id="104508"/>
    <lineage>
        <taxon>Eukaryota</taxon>
        <taxon>Metazoa</taxon>
        <taxon>Ecdysozoa</taxon>
        <taxon>Arthropoda</taxon>
        <taxon>Hexapoda</taxon>
        <taxon>Insecta</taxon>
        <taxon>Pterygota</taxon>
        <taxon>Neoptera</taxon>
        <taxon>Endopterygota</taxon>
        <taxon>Lepidoptera</taxon>
        <taxon>Glossata</taxon>
        <taxon>Ditrysia</taxon>
        <taxon>Papilionoidea</taxon>
        <taxon>Nymphalidae</taxon>
        <taxon>Nymphalinae</taxon>
        <taxon>Euphydryas</taxon>
    </lineage>
</organism>
<dbReference type="Proteomes" id="UP001153954">
    <property type="component" value="Unassembled WGS sequence"/>
</dbReference>
<keyword evidence="2" id="KW-1185">Reference proteome</keyword>
<gene>
    <name evidence="1" type="ORF">EEDITHA_LOCUS19797</name>
</gene>
<name>A0AAU9V2L3_EUPED</name>
<evidence type="ECO:0000313" key="2">
    <source>
        <dbReference type="Proteomes" id="UP001153954"/>
    </source>
</evidence>
<comment type="caution">
    <text evidence="1">The sequence shown here is derived from an EMBL/GenBank/DDBJ whole genome shotgun (WGS) entry which is preliminary data.</text>
</comment>
<reference evidence="1" key="1">
    <citation type="submission" date="2022-03" db="EMBL/GenBank/DDBJ databases">
        <authorList>
            <person name="Tunstrom K."/>
        </authorList>
    </citation>
    <scope>NUCLEOTIDE SEQUENCE</scope>
</reference>
<proteinExistence type="predicted"/>
<sequence>MPQKLSTSAGDPILWVAKCTRVRLDDRIFEMTTYKTSTLTDDDRVTDVDDVNYGSSMNCTHAANGVGITAPIPAHPRRSSQAKQLAPASIFVLQEPGVVNGEMQEKQWTTVMQRKQRRLVIRGTGESDTMLTVIEKIKNLNSFMVSEKRYNCGECSRLHKEKKRPLIFCLLWRN</sequence>
<protein>
    <submittedName>
        <fullName evidence="1">Uncharacterized protein</fullName>
    </submittedName>
</protein>
<dbReference type="AlphaFoldDB" id="A0AAU9V2L3"/>